<dbReference type="InterPro" id="IPR035966">
    <property type="entry name" value="PKF_sf"/>
</dbReference>
<dbReference type="GO" id="GO:0006002">
    <property type="term" value="P:fructose 6-phosphate metabolic process"/>
    <property type="evidence" value="ECO:0007669"/>
    <property type="project" value="UniProtKB-UniRule"/>
</dbReference>
<evidence type="ECO:0000256" key="12">
    <source>
        <dbReference type="ARBA" id="ARBA00022842"/>
    </source>
</evidence>
<evidence type="ECO:0000256" key="2">
    <source>
        <dbReference type="ARBA" id="ARBA00002659"/>
    </source>
</evidence>
<dbReference type="PROSITE" id="PS00433">
    <property type="entry name" value="PHOSPHOFRUCTOKINASE"/>
    <property type="match status" value="1"/>
</dbReference>
<feature type="binding site" evidence="15">
    <location>
        <begin position="112"/>
        <end position="115"/>
    </location>
    <ligand>
        <name>ATP</name>
        <dbReference type="ChEBI" id="CHEBI:30616"/>
    </ligand>
</feature>
<feature type="binding site" evidence="15">
    <location>
        <position position="172"/>
    </location>
    <ligand>
        <name>substrate</name>
        <note>ligand shared between dimeric partners</note>
    </ligand>
</feature>
<comment type="function">
    <text evidence="2 15">Catalyzes the phosphorylation of D-fructose 6-phosphate to fructose 1,6-bisphosphate by ATP, the first committing step of glycolysis.</text>
</comment>
<comment type="catalytic activity">
    <reaction evidence="14 15">
        <text>beta-D-fructose 6-phosphate + ATP = beta-D-fructose 1,6-bisphosphate + ADP + H(+)</text>
        <dbReference type="Rhea" id="RHEA:16109"/>
        <dbReference type="ChEBI" id="CHEBI:15378"/>
        <dbReference type="ChEBI" id="CHEBI:30616"/>
        <dbReference type="ChEBI" id="CHEBI:32966"/>
        <dbReference type="ChEBI" id="CHEBI:57634"/>
        <dbReference type="ChEBI" id="CHEBI:456216"/>
        <dbReference type="EC" id="2.7.1.11"/>
    </reaction>
</comment>
<dbReference type="GO" id="GO:0046872">
    <property type="term" value="F:metal ion binding"/>
    <property type="evidence" value="ECO:0007669"/>
    <property type="project" value="UniProtKB-KW"/>
</dbReference>
<feature type="binding site" description="in other chain" evidence="15">
    <location>
        <begin position="179"/>
        <end position="181"/>
    </location>
    <ligand>
        <name>substrate</name>
        <note>ligand shared between dimeric partners</note>
    </ligand>
</feature>
<comment type="pathway">
    <text evidence="4 15">Carbohydrate degradation; glycolysis; D-glyceraldehyde 3-phosphate and glycerone phosphate from D-glucose: step 3/4.</text>
</comment>
<evidence type="ECO:0000256" key="4">
    <source>
        <dbReference type="ARBA" id="ARBA00004679"/>
    </source>
</evidence>
<dbReference type="Gene3D" id="3.40.50.450">
    <property type="match status" value="1"/>
</dbReference>
<feature type="binding site" description="in other chain" evidence="15">
    <location>
        <begin position="223"/>
        <end position="225"/>
    </location>
    <ligand>
        <name>ADP</name>
        <dbReference type="ChEBI" id="CHEBI:456216"/>
        <note>allosteric activator; ligand shared between dimeric partners</note>
    </ligand>
</feature>
<keyword evidence="11 15" id="KW-0067">ATP-binding</keyword>
<feature type="binding site" description="in other chain" evidence="15">
    <location>
        <begin position="135"/>
        <end position="137"/>
    </location>
    <ligand>
        <name>substrate</name>
        <note>ligand shared between dimeric partners</note>
    </ligand>
</feature>
<accession>A0A6I3SK80</accession>
<gene>
    <name evidence="15 17" type="primary">pfkA</name>
    <name evidence="17" type="ORF">GJ688_08980</name>
</gene>
<dbReference type="GO" id="GO:0048029">
    <property type="term" value="F:monosaccharide binding"/>
    <property type="evidence" value="ECO:0007669"/>
    <property type="project" value="TreeGrafter"/>
</dbReference>
<proteinExistence type="inferred from homology"/>
<dbReference type="GO" id="GO:0005945">
    <property type="term" value="C:6-phosphofructokinase complex"/>
    <property type="evidence" value="ECO:0007669"/>
    <property type="project" value="TreeGrafter"/>
</dbReference>
<dbReference type="RefSeq" id="WP_155476214.1">
    <property type="nucleotide sequence ID" value="NZ_WNKU01000008.1"/>
</dbReference>
<dbReference type="OrthoDB" id="9802503at2"/>
<dbReference type="GO" id="GO:0030388">
    <property type="term" value="P:fructose 1,6-bisphosphate metabolic process"/>
    <property type="evidence" value="ECO:0007669"/>
    <property type="project" value="TreeGrafter"/>
</dbReference>
<comment type="subunit">
    <text evidence="15">Homotetramer.</text>
</comment>
<protein>
    <recommendedName>
        <fullName evidence="15">ATP-dependent 6-phosphofructokinase</fullName>
        <shortName evidence="15">ATP-PFK</shortName>
        <shortName evidence="15">Phosphofructokinase</shortName>
        <ecNumber evidence="15">2.7.1.11</ecNumber>
    </recommendedName>
    <alternativeName>
        <fullName evidence="15">Phosphohexokinase</fullName>
    </alternativeName>
</protein>
<feature type="binding site" evidence="15">
    <location>
        <begin position="82"/>
        <end position="83"/>
    </location>
    <ligand>
        <name>ATP</name>
        <dbReference type="ChEBI" id="CHEBI:30616"/>
    </ligand>
</feature>
<evidence type="ECO:0000256" key="3">
    <source>
        <dbReference type="ARBA" id="ARBA00004496"/>
    </source>
</evidence>
<evidence type="ECO:0000313" key="17">
    <source>
        <dbReference type="EMBL" id="MTV49112.1"/>
    </source>
</evidence>
<feature type="binding site" description="in other chain" evidence="15">
    <location>
        <begin position="259"/>
        <end position="262"/>
    </location>
    <ligand>
        <name>substrate</name>
        <note>ligand shared between dimeric partners</note>
    </ligand>
</feature>
<dbReference type="FunFam" id="3.40.50.460:FF:000002">
    <property type="entry name" value="ATP-dependent 6-phosphofructokinase"/>
    <property type="match status" value="1"/>
</dbReference>
<comment type="similarity">
    <text evidence="15">Belongs to the phosphofructokinase type A (PFKA) family. ATP-dependent PFK group I subfamily. Prokaryotic clade 'B1' sub-subfamily.</text>
</comment>
<evidence type="ECO:0000256" key="14">
    <source>
        <dbReference type="ARBA" id="ARBA00048070"/>
    </source>
</evidence>
<dbReference type="EC" id="2.7.1.11" evidence="15"/>
<comment type="subcellular location">
    <subcellularLocation>
        <location evidence="3 15">Cytoplasm</location>
    </subcellularLocation>
</comment>
<evidence type="ECO:0000256" key="6">
    <source>
        <dbReference type="ARBA" id="ARBA00022533"/>
    </source>
</evidence>
<feature type="binding site" description="in other chain" evidence="15">
    <location>
        <position position="221"/>
    </location>
    <ligand>
        <name>ADP</name>
        <dbReference type="ChEBI" id="CHEBI:456216"/>
        <note>allosteric activator; ligand shared between dimeric partners</note>
    </ligand>
</feature>
<dbReference type="SUPFAM" id="SSF53784">
    <property type="entry name" value="Phosphofructokinase"/>
    <property type="match status" value="1"/>
</dbReference>
<comment type="caution">
    <text evidence="15">Lacks conserved residue(s) required for the propagation of feature annotation.</text>
</comment>
<evidence type="ECO:0000256" key="5">
    <source>
        <dbReference type="ARBA" id="ARBA00022490"/>
    </source>
</evidence>
<evidence type="ECO:0000313" key="18">
    <source>
        <dbReference type="Proteomes" id="UP000430670"/>
    </source>
</evidence>
<dbReference type="GO" id="GO:0016208">
    <property type="term" value="F:AMP binding"/>
    <property type="evidence" value="ECO:0007669"/>
    <property type="project" value="TreeGrafter"/>
</dbReference>
<comment type="caution">
    <text evidence="17">The sequence shown here is derived from an EMBL/GenBank/DDBJ whole genome shotgun (WGS) entry which is preliminary data.</text>
</comment>
<evidence type="ECO:0000259" key="16">
    <source>
        <dbReference type="Pfam" id="PF00365"/>
    </source>
</evidence>
<keyword evidence="18" id="KW-1185">Reference proteome</keyword>
<dbReference type="Pfam" id="PF00365">
    <property type="entry name" value="PFK"/>
    <property type="match status" value="1"/>
</dbReference>
<dbReference type="PANTHER" id="PTHR13697">
    <property type="entry name" value="PHOSPHOFRUCTOKINASE"/>
    <property type="match status" value="1"/>
</dbReference>
<organism evidence="17 18">
    <name type="scientific">Heliobacterium mobile</name>
    <name type="common">Heliobacillus mobilis</name>
    <dbReference type="NCBI Taxonomy" id="28064"/>
    <lineage>
        <taxon>Bacteria</taxon>
        <taxon>Bacillati</taxon>
        <taxon>Bacillota</taxon>
        <taxon>Clostridia</taxon>
        <taxon>Eubacteriales</taxon>
        <taxon>Heliobacteriaceae</taxon>
        <taxon>Heliobacterium</taxon>
    </lineage>
</organism>
<dbReference type="GO" id="GO:0061621">
    <property type="term" value="P:canonical glycolysis"/>
    <property type="evidence" value="ECO:0007669"/>
    <property type="project" value="TreeGrafter"/>
</dbReference>
<feature type="binding site" evidence="15">
    <location>
        <begin position="31"/>
        <end position="35"/>
    </location>
    <ligand>
        <name>ADP</name>
        <dbReference type="ChEBI" id="CHEBI:456216"/>
        <note>allosteric activator; ligand shared between dimeric partners</note>
    </ligand>
</feature>
<dbReference type="UniPathway" id="UPA00109">
    <property type="reaction ID" value="UER00182"/>
</dbReference>
<keyword evidence="6 15" id="KW-0021">Allosteric enzyme</keyword>
<evidence type="ECO:0000256" key="1">
    <source>
        <dbReference type="ARBA" id="ARBA00001946"/>
    </source>
</evidence>
<feature type="binding site" evidence="15">
    <location>
        <position position="113"/>
    </location>
    <ligand>
        <name>Mg(2+)</name>
        <dbReference type="ChEBI" id="CHEBI:18420"/>
        <note>catalytic</note>
    </ligand>
</feature>
<dbReference type="PANTHER" id="PTHR13697:SF4">
    <property type="entry name" value="ATP-DEPENDENT 6-PHOSPHOFRUCTOKINASE"/>
    <property type="match status" value="1"/>
</dbReference>
<keyword evidence="8 15" id="KW-0479">Metal-binding</keyword>
<keyword evidence="12 15" id="KW-0460">Magnesium</keyword>
<feature type="binding site" description="in other chain" evidence="15">
    <location>
        <position position="164"/>
    </location>
    <ligand>
        <name>ADP</name>
        <dbReference type="ChEBI" id="CHEBI:456216"/>
        <note>allosteric activator; ligand shared between dimeric partners</note>
    </ligand>
</feature>
<keyword evidence="5 15" id="KW-0963">Cytoplasm</keyword>
<dbReference type="PIRSF" id="PIRSF000532">
    <property type="entry name" value="ATP_PFK_prok"/>
    <property type="match status" value="1"/>
</dbReference>
<feature type="binding site" description="in other chain" evidence="15">
    <location>
        <begin position="195"/>
        <end position="197"/>
    </location>
    <ligand>
        <name>ADP</name>
        <dbReference type="ChEBI" id="CHEBI:456216"/>
        <note>allosteric activator; ligand shared between dimeric partners</note>
    </ligand>
</feature>
<feature type="binding site" description="in other chain" evidence="15">
    <location>
        <position position="232"/>
    </location>
    <ligand>
        <name>substrate</name>
        <note>ligand shared between dimeric partners</note>
    </ligand>
</feature>
<evidence type="ECO:0000256" key="9">
    <source>
        <dbReference type="ARBA" id="ARBA00022741"/>
    </source>
</evidence>
<dbReference type="GO" id="GO:0042802">
    <property type="term" value="F:identical protein binding"/>
    <property type="evidence" value="ECO:0007669"/>
    <property type="project" value="TreeGrafter"/>
</dbReference>
<evidence type="ECO:0000256" key="13">
    <source>
        <dbReference type="ARBA" id="ARBA00023152"/>
    </source>
</evidence>
<evidence type="ECO:0000256" key="11">
    <source>
        <dbReference type="ARBA" id="ARBA00022840"/>
    </source>
</evidence>
<feature type="domain" description="Phosphofructokinase" evidence="16">
    <location>
        <begin position="14"/>
        <end position="285"/>
    </location>
</feature>
<comment type="activity regulation">
    <text evidence="15">Allosterically activated by ADP and other diphosphonucleosides, and allosterically inhibited by phosphoenolpyruvate.</text>
</comment>
<dbReference type="Proteomes" id="UP000430670">
    <property type="component" value="Unassembled WGS sequence"/>
</dbReference>
<dbReference type="InterPro" id="IPR000023">
    <property type="entry name" value="Phosphofructokinase_dom"/>
</dbReference>
<dbReference type="PRINTS" id="PR00476">
    <property type="entry name" value="PHFRCTKINASE"/>
</dbReference>
<dbReference type="InterPro" id="IPR015912">
    <property type="entry name" value="Phosphofructokinase_CS"/>
</dbReference>
<dbReference type="EMBL" id="WNKU01000008">
    <property type="protein sequence ID" value="MTV49112.1"/>
    <property type="molecule type" value="Genomic_DNA"/>
</dbReference>
<feature type="active site" description="Proton acceptor" evidence="15">
    <location>
        <position position="137"/>
    </location>
</feature>
<dbReference type="HAMAP" id="MF_00339">
    <property type="entry name" value="Phosphofructokinase_I_B1"/>
    <property type="match status" value="1"/>
</dbReference>
<dbReference type="NCBIfam" id="TIGR02482">
    <property type="entry name" value="PFKA_ATP"/>
    <property type="match status" value="1"/>
</dbReference>
<dbReference type="InterPro" id="IPR022953">
    <property type="entry name" value="ATP_PFK"/>
</dbReference>
<dbReference type="GO" id="GO:0003872">
    <property type="term" value="F:6-phosphofructokinase activity"/>
    <property type="evidence" value="ECO:0007669"/>
    <property type="project" value="UniProtKB-UniRule"/>
</dbReference>
<evidence type="ECO:0000256" key="8">
    <source>
        <dbReference type="ARBA" id="ARBA00022723"/>
    </source>
</evidence>
<dbReference type="Gene3D" id="3.40.50.460">
    <property type="entry name" value="Phosphofructokinase domain"/>
    <property type="match status" value="1"/>
</dbReference>
<dbReference type="InterPro" id="IPR012003">
    <property type="entry name" value="ATP_PFK_prok-type"/>
</dbReference>
<evidence type="ECO:0000256" key="15">
    <source>
        <dbReference type="HAMAP-Rule" id="MF_00339"/>
    </source>
</evidence>
<dbReference type="InterPro" id="IPR012828">
    <property type="entry name" value="PFKA_ATP_prok"/>
</dbReference>
<evidence type="ECO:0000256" key="7">
    <source>
        <dbReference type="ARBA" id="ARBA00022679"/>
    </source>
</evidence>
<keyword evidence="10 15" id="KW-0418">Kinase</keyword>
<comment type="cofactor">
    <cofactor evidence="1 15">
        <name>Mg(2+)</name>
        <dbReference type="ChEBI" id="CHEBI:18420"/>
    </cofactor>
</comment>
<dbReference type="GO" id="GO:0070095">
    <property type="term" value="F:fructose-6-phosphate binding"/>
    <property type="evidence" value="ECO:0007669"/>
    <property type="project" value="TreeGrafter"/>
</dbReference>
<dbReference type="AlphaFoldDB" id="A0A6I3SK80"/>
<feature type="binding site" evidence="15">
    <location>
        <position position="21"/>
    </location>
    <ligand>
        <name>ATP</name>
        <dbReference type="ChEBI" id="CHEBI:30616"/>
    </ligand>
</feature>
<dbReference type="NCBIfam" id="NF002872">
    <property type="entry name" value="PRK03202.1"/>
    <property type="match status" value="1"/>
</dbReference>
<evidence type="ECO:0000256" key="10">
    <source>
        <dbReference type="ARBA" id="ARBA00022777"/>
    </source>
</evidence>
<dbReference type="GO" id="GO:0005524">
    <property type="term" value="F:ATP binding"/>
    <property type="evidence" value="ECO:0007669"/>
    <property type="project" value="UniProtKB-UniRule"/>
</dbReference>
<reference evidence="17 18" key="1">
    <citation type="submission" date="2019-11" db="EMBL/GenBank/DDBJ databases">
        <title>Whole-genome sequence of a the green, strictly anaerobic photosynthetic bacterium Heliobacillus mobilis DSM 6151.</title>
        <authorList>
            <person name="Kyndt J.A."/>
            <person name="Meyer T.E."/>
        </authorList>
    </citation>
    <scope>NUCLEOTIDE SEQUENCE [LARGE SCALE GENOMIC DNA]</scope>
    <source>
        <strain evidence="17 18">DSM 6151</strain>
    </source>
</reference>
<name>A0A6I3SK80_HELMO</name>
<dbReference type="FunFam" id="3.40.50.450:FF:000001">
    <property type="entry name" value="ATP-dependent 6-phosphofructokinase"/>
    <property type="match status" value="1"/>
</dbReference>
<keyword evidence="7 15" id="KW-0808">Transferase</keyword>
<feature type="binding site" evidence="15">
    <location>
        <position position="253"/>
    </location>
    <ligand>
        <name>substrate</name>
        <note>ligand shared between dimeric partners</note>
    </ligand>
</feature>
<sequence length="329" mass="34877">MQVFAGGIGLVQHIGVLTSGGDAPGMNACVRAVVRMAIYRKVKISGIMRGYAGLLAGEMKPMDLGSVGDIIHRGGTLLRTARCKEFYESEGQERGVRRLQEAGIDGLVVIGGDGSFRGAQALMRHGISVIGIPGTIDNDIPGTDYTIGFDTAVNTVLDAINKIRDTATSHDRTNVIEVMGRRAGHIALLSGLAGGAESILVPEVPFDLDVVCARLMRGHNRGKLHSIILVAEGVGSAVELGKQIEQKTGLETRVTILGHIQRGGSPTATDRIWASQMGSRAVDLLLAGKSGLMLGVRRGELVEVDLDKAMTERHGLDQELYQLAGILSI</sequence>
<keyword evidence="13 15" id="KW-0324">Glycolysis</keyword>
<keyword evidence="9 15" id="KW-0547">Nucleotide-binding</keyword>